<dbReference type="Proteomes" id="UP000671879">
    <property type="component" value="Chromosome"/>
</dbReference>
<dbReference type="KEGG" id="aram:KAR29_00645"/>
<evidence type="ECO:0000256" key="1">
    <source>
        <dbReference type="ARBA" id="ARBA00004196"/>
    </source>
</evidence>
<dbReference type="PANTHER" id="PTHR30290">
    <property type="entry name" value="PERIPLASMIC BINDING COMPONENT OF ABC TRANSPORTER"/>
    <property type="match status" value="1"/>
</dbReference>
<dbReference type="Gene3D" id="3.40.190.10">
    <property type="entry name" value="Periplasmic binding protein-like II"/>
    <property type="match status" value="1"/>
</dbReference>
<evidence type="ECO:0000256" key="3">
    <source>
        <dbReference type="ARBA" id="ARBA00022448"/>
    </source>
</evidence>
<proteinExistence type="inferred from homology"/>
<gene>
    <name evidence="6" type="ORF">KAR29_00645</name>
</gene>
<dbReference type="InterPro" id="IPR000914">
    <property type="entry name" value="SBP_5_dom"/>
</dbReference>
<dbReference type="InterPro" id="IPR023765">
    <property type="entry name" value="SBP_5_CS"/>
</dbReference>
<evidence type="ECO:0000256" key="2">
    <source>
        <dbReference type="ARBA" id="ARBA00005695"/>
    </source>
</evidence>
<dbReference type="PROSITE" id="PS01040">
    <property type="entry name" value="SBP_BACTERIAL_5"/>
    <property type="match status" value="1"/>
</dbReference>
<dbReference type="InterPro" id="IPR039424">
    <property type="entry name" value="SBP_5"/>
</dbReference>
<reference evidence="7" key="1">
    <citation type="submission" date="2021-04" db="EMBL/GenBank/DDBJ databases">
        <title>A novel Synergistetes isolate from a pyrite-forming mixed culture.</title>
        <authorList>
            <person name="Bunk B."/>
            <person name="Sproer C."/>
            <person name="Spring S."/>
            <person name="Pester M."/>
        </authorList>
    </citation>
    <scope>NUCLEOTIDE SEQUENCE [LARGE SCALE GENOMIC DNA]</scope>
    <source>
        <strain evidence="7">J.5.4.2-T.3.5.2</strain>
    </source>
</reference>
<dbReference type="SUPFAM" id="SSF53850">
    <property type="entry name" value="Periplasmic binding protein-like II"/>
    <property type="match status" value="1"/>
</dbReference>
<organism evidence="6 7">
    <name type="scientific">Aminithiophilus ramosus</name>
    <dbReference type="NCBI Taxonomy" id="3029084"/>
    <lineage>
        <taxon>Bacteria</taxon>
        <taxon>Thermotogati</taxon>
        <taxon>Synergistota</taxon>
        <taxon>Synergistia</taxon>
        <taxon>Synergistales</taxon>
        <taxon>Aminithiophilaceae</taxon>
        <taxon>Aminithiophilus</taxon>
    </lineage>
</organism>
<dbReference type="GO" id="GO:1904680">
    <property type="term" value="F:peptide transmembrane transporter activity"/>
    <property type="evidence" value="ECO:0007669"/>
    <property type="project" value="TreeGrafter"/>
</dbReference>
<evidence type="ECO:0000256" key="4">
    <source>
        <dbReference type="ARBA" id="ARBA00022729"/>
    </source>
</evidence>
<comment type="similarity">
    <text evidence="2">Belongs to the bacterial solute-binding protein 5 family.</text>
</comment>
<dbReference type="AlphaFoldDB" id="A0A9Q7AR49"/>
<keyword evidence="7" id="KW-1185">Reference proteome</keyword>
<feature type="domain" description="Solute-binding protein family 5" evidence="5">
    <location>
        <begin position="28"/>
        <end position="402"/>
    </location>
</feature>
<accession>A0A9Q7AR49</accession>
<dbReference type="Gene3D" id="3.10.105.10">
    <property type="entry name" value="Dipeptide-binding Protein, Domain 3"/>
    <property type="match status" value="1"/>
</dbReference>
<dbReference type="PIRSF" id="PIRSF002741">
    <property type="entry name" value="MppA"/>
    <property type="match status" value="1"/>
</dbReference>
<dbReference type="GO" id="GO:0015833">
    <property type="term" value="P:peptide transport"/>
    <property type="evidence" value="ECO:0007669"/>
    <property type="project" value="TreeGrafter"/>
</dbReference>
<dbReference type="EMBL" id="CP072943">
    <property type="protein sequence ID" value="QTX33613.1"/>
    <property type="molecule type" value="Genomic_DNA"/>
</dbReference>
<dbReference type="Pfam" id="PF00496">
    <property type="entry name" value="SBP_bac_5"/>
    <property type="match status" value="1"/>
</dbReference>
<evidence type="ECO:0000313" key="7">
    <source>
        <dbReference type="Proteomes" id="UP000671879"/>
    </source>
</evidence>
<dbReference type="Gene3D" id="3.90.76.10">
    <property type="entry name" value="Dipeptide-binding Protein, Domain 1"/>
    <property type="match status" value="1"/>
</dbReference>
<keyword evidence="3" id="KW-0813">Transport</keyword>
<dbReference type="GO" id="GO:0030313">
    <property type="term" value="C:cell envelope"/>
    <property type="evidence" value="ECO:0007669"/>
    <property type="project" value="UniProtKB-SubCell"/>
</dbReference>
<sequence length="486" mass="54861">MTTSCYMIPLNVYDRLLECATVGPGKSELVPGLAESWEISDDGKIYTFHIRKGVKFHSGEELTGKDVVYTFDRMLDPATKALNTDILDFVDGAAERMEGKADSTKGLELVDPYTVRITLKEPFVPFLSIMASPQASILSEAFTRPLGDKYGLSPETTCGTGPFVLTEWVLNDHHTLAAFDGYWRGRSKLDRFVVKVVTDTETMRMLFESGEIDIFDCDFAISQIPYFLGHKAWKDQIVSGPRVGIYYFTFNQQIKPFDDVRVRKAFQMAVDRKQLLEKLYYDQGQLENGVMPAGLIHYDPGQTVIPHDPARAKALLAEAGYPDGVDLEIALIASASSQWQKMSEVVQAMVAPAGFRVTLVQMDEAAWYATRKEGKLPMYCQKWSADFNDPDNFFYTFFGSKGTVARSFNNISDEVFAALDRGRSELDFAKRGKLYADLERTIVIDQAAWLPLFSLKHLYVTQPRVKTFVVPWNGWSDFSAYEMEVE</sequence>
<dbReference type="InterPro" id="IPR030678">
    <property type="entry name" value="Peptide/Ni-bd"/>
</dbReference>
<dbReference type="GO" id="GO:0043190">
    <property type="term" value="C:ATP-binding cassette (ABC) transporter complex"/>
    <property type="evidence" value="ECO:0007669"/>
    <property type="project" value="InterPro"/>
</dbReference>
<keyword evidence="4" id="KW-0732">Signal</keyword>
<dbReference type="CDD" id="cd00995">
    <property type="entry name" value="PBP2_NikA_DppA_OppA_like"/>
    <property type="match status" value="1"/>
</dbReference>
<protein>
    <submittedName>
        <fullName evidence="6">ABC transporter substrate-binding protein</fullName>
    </submittedName>
</protein>
<dbReference type="PANTHER" id="PTHR30290:SF10">
    <property type="entry name" value="PERIPLASMIC OLIGOPEPTIDE-BINDING PROTEIN-RELATED"/>
    <property type="match status" value="1"/>
</dbReference>
<evidence type="ECO:0000313" key="6">
    <source>
        <dbReference type="EMBL" id="QTX33613.1"/>
    </source>
</evidence>
<comment type="subcellular location">
    <subcellularLocation>
        <location evidence="1">Cell envelope</location>
    </subcellularLocation>
</comment>
<name>A0A9Q7AR49_9BACT</name>
<dbReference type="GO" id="GO:0042597">
    <property type="term" value="C:periplasmic space"/>
    <property type="evidence" value="ECO:0007669"/>
    <property type="project" value="UniProtKB-ARBA"/>
</dbReference>
<evidence type="ECO:0000259" key="5">
    <source>
        <dbReference type="Pfam" id="PF00496"/>
    </source>
</evidence>